<dbReference type="InterPro" id="IPR029063">
    <property type="entry name" value="SAM-dependent_MTases_sf"/>
</dbReference>
<dbReference type="GO" id="GO:0032259">
    <property type="term" value="P:methylation"/>
    <property type="evidence" value="ECO:0007669"/>
    <property type="project" value="UniProtKB-KW"/>
</dbReference>
<dbReference type="Gene3D" id="3.40.50.150">
    <property type="entry name" value="Vaccinia Virus protein VP39"/>
    <property type="match status" value="1"/>
</dbReference>
<dbReference type="PANTHER" id="PTHR45875">
    <property type="entry name" value="METHYLTRANSFERASE N6AMT1"/>
    <property type="match status" value="1"/>
</dbReference>
<proteinExistence type="inferred from homology"/>
<dbReference type="AlphaFoldDB" id="A0A2R7Y9E7"/>
<evidence type="ECO:0000313" key="7">
    <source>
        <dbReference type="Proteomes" id="UP000244066"/>
    </source>
</evidence>
<evidence type="ECO:0000256" key="4">
    <source>
        <dbReference type="ARBA" id="ARBA00022691"/>
    </source>
</evidence>
<evidence type="ECO:0000259" key="5">
    <source>
        <dbReference type="Pfam" id="PF05175"/>
    </source>
</evidence>
<comment type="similarity">
    <text evidence="1">Belongs to the eukaryotic/archaeal PrmC-related family.</text>
</comment>
<dbReference type="PANTHER" id="PTHR45875:SF1">
    <property type="entry name" value="METHYLTRANSFERASE N6AMT1"/>
    <property type="match status" value="1"/>
</dbReference>
<dbReference type="GO" id="GO:0008276">
    <property type="term" value="F:protein methyltransferase activity"/>
    <property type="evidence" value="ECO:0007669"/>
    <property type="project" value="TreeGrafter"/>
</dbReference>
<dbReference type="Proteomes" id="UP000244066">
    <property type="component" value="Unassembled WGS sequence"/>
</dbReference>
<gene>
    <name evidence="6" type="ORF">B9J98_01620</name>
</gene>
<keyword evidence="4" id="KW-0949">S-adenosyl-L-methionine</keyword>
<dbReference type="GO" id="GO:0035657">
    <property type="term" value="C:eRF1 methyltransferase complex"/>
    <property type="evidence" value="ECO:0007669"/>
    <property type="project" value="TreeGrafter"/>
</dbReference>
<keyword evidence="3" id="KW-0808">Transferase</keyword>
<dbReference type="GO" id="GO:0003676">
    <property type="term" value="F:nucleic acid binding"/>
    <property type="evidence" value="ECO:0007669"/>
    <property type="project" value="InterPro"/>
</dbReference>
<dbReference type="NCBIfam" id="TIGR00537">
    <property type="entry name" value="hemK_rel_arch"/>
    <property type="match status" value="1"/>
</dbReference>
<evidence type="ECO:0000313" key="6">
    <source>
        <dbReference type="EMBL" id="PUA34106.1"/>
    </source>
</evidence>
<evidence type="ECO:0000256" key="3">
    <source>
        <dbReference type="ARBA" id="ARBA00022679"/>
    </source>
</evidence>
<feature type="domain" description="Methyltransferase small" evidence="5">
    <location>
        <begin position="13"/>
        <end position="149"/>
    </location>
</feature>
<sequence length="186" mass="20972">MSDVYQPAEDTFLLIDAVMDLPNFERAIEVGSGSGVVSVALACKAEYLISTDIDLKSCYATLERLREHGRRTGTDVVCCDLLSAFRETPIFELIVFNPPYLPSEQVQDVSVFGGEHGIETSVEFLRQASCRLSRSGRILLVASSLSDVDRLRQTASKLGLQYKTLRYVRLFFEELQVIEFRNETYK</sequence>
<reference evidence="6 7" key="1">
    <citation type="submission" date="2017-04" db="EMBL/GenBank/DDBJ databases">
        <title>Draft Aigarchaeota genome from a New Zealand hot spring.</title>
        <authorList>
            <person name="Reysenbach A.-L."/>
            <person name="Donaho J.A."/>
            <person name="Gerhart J."/>
            <person name="Kelley J.F."/>
            <person name="Kouba K."/>
            <person name="Podar M."/>
            <person name="Stott M."/>
        </authorList>
    </citation>
    <scope>NUCLEOTIDE SEQUENCE [LARGE SCALE GENOMIC DNA]</scope>
    <source>
        <strain evidence="6">NZ13_MG1</strain>
    </source>
</reference>
<dbReference type="PROSITE" id="PS00092">
    <property type="entry name" value="N6_MTASE"/>
    <property type="match status" value="1"/>
</dbReference>
<dbReference type="InterPro" id="IPR004557">
    <property type="entry name" value="PrmC-related"/>
</dbReference>
<dbReference type="InterPro" id="IPR007848">
    <property type="entry name" value="Small_mtfrase_dom"/>
</dbReference>
<evidence type="ECO:0000256" key="2">
    <source>
        <dbReference type="ARBA" id="ARBA00022603"/>
    </source>
</evidence>
<accession>A0A2R7Y9E7</accession>
<organism evidence="6 7">
    <name type="scientific">Candidatus Terraquivivens tikiterensis</name>
    <dbReference type="NCBI Taxonomy" id="1980982"/>
    <lineage>
        <taxon>Archaea</taxon>
        <taxon>Nitrososphaerota</taxon>
        <taxon>Candidatus Wolframiiraptoraceae</taxon>
        <taxon>Candidatus Terraquivivens</taxon>
    </lineage>
</organism>
<dbReference type="EMBL" id="NDWU01000003">
    <property type="protein sequence ID" value="PUA34106.1"/>
    <property type="molecule type" value="Genomic_DNA"/>
</dbReference>
<keyword evidence="2" id="KW-0489">Methyltransferase</keyword>
<comment type="caution">
    <text evidence="6">The sequence shown here is derived from an EMBL/GenBank/DDBJ whole genome shotgun (WGS) entry which is preliminary data.</text>
</comment>
<name>A0A2R7Y9E7_9ARCH</name>
<dbReference type="GO" id="GO:0008757">
    <property type="term" value="F:S-adenosylmethionine-dependent methyltransferase activity"/>
    <property type="evidence" value="ECO:0007669"/>
    <property type="project" value="TreeGrafter"/>
</dbReference>
<dbReference type="InterPro" id="IPR052190">
    <property type="entry name" value="Euk-Arch_PrmC-MTase"/>
</dbReference>
<protein>
    <recommendedName>
        <fullName evidence="5">Methyltransferase small domain-containing protein</fullName>
    </recommendedName>
</protein>
<evidence type="ECO:0000256" key="1">
    <source>
        <dbReference type="ARBA" id="ARBA00006149"/>
    </source>
</evidence>
<dbReference type="InterPro" id="IPR002052">
    <property type="entry name" value="DNA_methylase_N6_adenine_CS"/>
</dbReference>
<dbReference type="Pfam" id="PF05175">
    <property type="entry name" value="MTS"/>
    <property type="match status" value="1"/>
</dbReference>
<dbReference type="SUPFAM" id="SSF53335">
    <property type="entry name" value="S-adenosyl-L-methionine-dependent methyltransferases"/>
    <property type="match status" value="1"/>
</dbReference>